<feature type="non-terminal residue" evidence="8">
    <location>
        <position position="54"/>
    </location>
</feature>
<keyword evidence="6 7" id="KW-0472">Membrane</keyword>
<organism evidence="8 9">
    <name type="scientific">Pleurodeles waltl</name>
    <name type="common">Iberian ribbed newt</name>
    <dbReference type="NCBI Taxonomy" id="8319"/>
    <lineage>
        <taxon>Eukaryota</taxon>
        <taxon>Metazoa</taxon>
        <taxon>Chordata</taxon>
        <taxon>Craniata</taxon>
        <taxon>Vertebrata</taxon>
        <taxon>Euteleostomi</taxon>
        <taxon>Amphibia</taxon>
        <taxon>Batrachia</taxon>
        <taxon>Caudata</taxon>
        <taxon>Salamandroidea</taxon>
        <taxon>Salamandridae</taxon>
        <taxon>Pleurodelinae</taxon>
        <taxon>Pleurodeles</taxon>
    </lineage>
</organism>
<dbReference type="InterPro" id="IPR006043">
    <property type="entry name" value="NCS2"/>
</dbReference>
<name>A0AAV7SQX4_PLEWA</name>
<evidence type="ECO:0000256" key="7">
    <source>
        <dbReference type="SAM" id="Phobius"/>
    </source>
</evidence>
<keyword evidence="4 7" id="KW-0812">Transmembrane</keyword>
<keyword evidence="3" id="KW-0813">Transport</keyword>
<accession>A0AAV7SQX4</accession>
<gene>
    <name evidence="8" type="ORF">NDU88_006865</name>
</gene>
<evidence type="ECO:0000256" key="6">
    <source>
        <dbReference type="ARBA" id="ARBA00023136"/>
    </source>
</evidence>
<feature type="non-terminal residue" evidence="8">
    <location>
        <position position="1"/>
    </location>
</feature>
<dbReference type="PANTHER" id="PTHR11119">
    <property type="entry name" value="XANTHINE-URACIL / VITAMIN C PERMEASE FAMILY MEMBER"/>
    <property type="match status" value="1"/>
</dbReference>
<evidence type="ECO:0000256" key="3">
    <source>
        <dbReference type="ARBA" id="ARBA00022448"/>
    </source>
</evidence>
<evidence type="ECO:0008006" key="10">
    <source>
        <dbReference type="Google" id="ProtNLM"/>
    </source>
</evidence>
<proteinExistence type="inferred from homology"/>
<keyword evidence="5 7" id="KW-1133">Transmembrane helix</keyword>
<feature type="transmembrane region" description="Helical" evidence="7">
    <location>
        <begin position="34"/>
        <end position="51"/>
    </location>
</feature>
<feature type="transmembrane region" description="Helical" evidence="7">
    <location>
        <begin position="7"/>
        <end position="28"/>
    </location>
</feature>
<evidence type="ECO:0000313" key="8">
    <source>
        <dbReference type="EMBL" id="KAJ1166463.1"/>
    </source>
</evidence>
<comment type="subcellular location">
    <subcellularLocation>
        <location evidence="1">Membrane</location>
        <topology evidence="1">Multi-pass membrane protein</topology>
    </subcellularLocation>
</comment>
<evidence type="ECO:0000256" key="2">
    <source>
        <dbReference type="ARBA" id="ARBA00008821"/>
    </source>
</evidence>
<comment type="similarity">
    <text evidence="2">Belongs to the nucleobase:cation symporter-2 (NCS2) (TC 2.A.40) family.</text>
</comment>
<evidence type="ECO:0000256" key="5">
    <source>
        <dbReference type="ARBA" id="ARBA00022989"/>
    </source>
</evidence>
<dbReference type="InterPro" id="IPR006042">
    <property type="entry name" value="Xan_ur_permease"/>
</dbReference>
<reference evidence="8" key="1">
    <citation type="journal article" date="2022" name="bioRxiv">
        <title>Sequencing and chromosome-scale assembly of the giantPleurodeles waltlgenome.</title>
        <authorList>
            <person name="Brown T."/>
            <person name="Elewa A."/>
            <person name="Iarovenko S."/>
            <person name="Subramanian E."/>
            <person name="Araus A.J."/>
            <person name="Petzold A."/>
            <person name="Susuki M."/>
            <person name="Suzuki K.-i.T."/>
            <person name="Hayashi T."/>
            <person name="Toyoda A."/>
            <person name="Oliveira C."/>
            <person name="Osipova E."/>
            <person name="Leigh N.D."/>
            <person name="Simon A."/>
            <person name="Yun M.H."/>
        </authorList>
    </citation>
    <scope>NUCLEOTIDE SEQUENCE</scope>
    <source>
        <strain evidence="8">20211129_DDA</strain>
        <tissue evidence="8">Liver</tissue>
    </source>
</reference>
<dbReference type="EMBL" id="JANPWB010000008">
    <property type="protein sequence ID" value="KAJ1166463.1"/>
    <property type="molecule type" value="Genomic_DNA"/>
</dbReference>
<dbReference type="PROSITE" id="PS01116">
    <property type="entry name" value="XANTH_URACIL_PERMASE"/>
    <property type="match status" value="1"/>
</dbReference>
<protein>
    <recommendedName>
        <fullName evidence="10">Purine permease</fullName>
    </recommendedName>
</protein>
<sequence length="54" mass="5456">VGSRMVIIAGGVMMLLMGVFSKIGAVFATIPTPVIGGMFLVMFGVIAAVGISNL</sequence>
<keyword evidence="9" id="KW-1185">Reference proteome</keyword>
<evidence type="ECO:0000313" key="9">
    <source>
        <dbReference type="Proteomes" id="UP001066276"/>
    </source>
</evidence>
<evidence type="ECO:0000256" key="1">
    <source>
        <dbReference type="ARBA" id="ARBA00004141"/>
    </source>
</evidence>
<dbReference type="AlphaFoldDB" id="A0AAV7SQX4"/>
<dbReference type="GO" id="GO:0005886">
    <property type="term" value="C:plasma membrane"/>
    <property type="evidence" value="ECO:0007669"/>
    <property type="project" value="UniProtKB-ARBA"/>
</dbReference>
<dbReference type="Pfam" id="PF00860">
    <property type="entry name" value="Xan_ur_permease"/>
    <property type="match status" value="1"/>
</dbReference>
<dbReference type="Proteomes" id="UP001066276">
    <property type="component" value="Chromosome 4_2"/>
</dbReference>
<dbReference type="GO" id="GO:0022857">
    <property type="term" value="F:transmembrane transporter activity"/>
    <property type="evidence" value="ECO:0007669"/>
    <property type="project" value="InterPro"/>
</dbReference>
<comment type="caution">
    <text evidence="8">The sequence shown here is derived from an EMBL/GenBank/DDBJ whole genome shotgun (WGS) entry which is preliminary data.</text>
</comment>
<evidence type="ECO:0000256" key="4">
    <source>
        <dbReference type="ARBA" id="ARBA00022692"/>
    </source>
</evidence>